<dbReference type="EMBL" id="JASOLY010000002">
    <property type="protein sequence ID" value="MDK6867806.1"/>
    <property type="molecule type" value="Genomic_DNA"/>
</dbReference>
<comment type="caution">
    <text evidence="2">The sequence shown here is derived from an EMBL/GenBank/DDBJ whole genome shotgun (WGS) entry which is preliminary data.</text>
</comment>
<feature type="compositionally biased region" description="Basic and acidic residues" evidence="1">
    <location>
        <begin position="118"/>
        <end position="133"/>
    </location>
</feature>
<feature type="compositionally biased region" description="Polar residues" evidence="1">
    <location>
        <begin position="138"/>
        <end position="152"/>
    </location>
</feature>
<organism evidence="2 3">
    <name type="scientific">Lactobacillus paragasseri</name>
    <dbReference type="NCBI Taxonomy" id="2107999"/>
    <lineage>
        <taxon>Bacteria</taxon>
        <taxon>Bacillati</taxon>
        <taxon>Bacillota</taxon>
        <taxon>Bacilli</taxon>
        <taxon>Lactobacillales</taxon>
        <taxon>Lactobacillaceae</taxon>
        <taxon>Lactobacillus</taxon>
    </lineage>
</organism>
<sequence>MVRIKKVYDKNYTVIGNTSINDSGLYLADKGMLEYLWSKPDDWDFYAREVAKHQKDGIDGVNSALRHLEENGYLCRGRVRNEKGQLKGSKWLLSETPKKEWSEYYQKKCEKRKKKPKVEKPIQAKPKQAEPKQENPGLLNTNQTKYSPNKIKNFTKSLSKEERERDKNLIDILINHLNNTAELWHREPIIFSENEYSRLIKAVHGKDPRLLKEIAEKTVVNSEQYPQGYLLNCIKNLPDVKEESA</sequence>
<gene>
    <name evidence="2" type="ORF">QP354_01770</name>
</gene>
<evidence type="ECO:0000313" key="3">
    <source>
        <dbReference type="Proteomes" id="UP001232113"/>
    </source>
</evidence>
<evidence type="ECO:0000256" key="1">
    <source>
        <dbReference type="SAM" id="MobiDB-lite"/>
    </source>
</evidence>
<feature type="region of interest" description="Disordered" evidence="1">
    <location>
        <begin position="115"/>
        <end position="152"/>
    </location>
</feature>
<dbReference type="AlphaFoldDB" id="A0AAP6EVI7"/>
<dbReference type="Proteomes" id="UP001232113">
    <property type="component" value="Unassembled WGS sequence"/>
</dbReference>
<name>A0AAP6EVI7_9LACO</name>
<accession>A0AAP6EVI7</accession>
<reference evidence="2" key="1">
    <citation type="submission" date="2023-05" db="EMBL/GenBank/DDBJ databases">
        <title>Cataloging the Phylogenetic Diversity of Human Bladder Bacteria.</title>
        <authorList>
            <person name="Du J."/>
        </authorList>
    </citation>
    <scope>NUCLEOTIDE SEQUENCE</scope>
    <source>
        <strain evidence="2">UMB6975B</strain>
    </source>
</reference>
<dbReference type="RefSeq" id="WP_020807563.1">
    <property type="nucleotide sequence ID" value="NZ_BEXI01000001.1"/>
</dbReference>
<protein>
    <submittedName>
        <fullName evidence="2">Helix-turn-helix domain-containing protein</fullName>
    </submittedName>
</protein>
<evidence type="ECO:0000313" key="2">
    <source>
        <dbReference type="EMBL" id="MDK6867806.1"/>
    </source>
</evidence>
<proteinExistence type="predicted"/>